<reference evidence="8" key="3">
    <citation type="submission" date="2025-09" db="UniProtKB">
        <authorList>
            <consortium name="Ensembl"/>
        </authorList>
    </citation>
    <scope>IDENTIFICATION</scope>
</reference>
<evidence type="ECO:0000313" key="9">
    <source>
        <dbReference type="Proteomes" id="UP000694620"/>
    </source>
</evidence>
<evidence type="ECO:0000256" key="1">
    <source>
        <dbReference type="ARBA" id="ARBA00004479"/>
    </source>
</evidence>
<dbReference type="InterPro" id="IPR013783">
    <property type="entry name" value="Ig-like_fold"/>
</dbReference>
<evidence type="ECO:0000256" key="4">
    <source>
        <dbReference type="ARBA" id="ARBA00023180"/>
    </source>
</evidence>
<dbReference type="InterPro" id="IPR051275">
    <property type="entry name" value="Cell_adhesion_signaling"/>
</dbReference>
<evidence type="ECO:0000256" key="6">
    <source>
        <dbReference type="SAM" id="Phobius"/>
    </source>
</evidence>
<dbReference type="InterPro" id="IPR013098">
    <property type="entry name" value="Ig_I-set"/>
</dbReference>
<dbReference type="Pfam" id="PF07679">
    <property type="entry name" value="I-set"/>
    <property type="match status" value="1"/>
</dbReference>
<sequence>MDIFSYAQSGQFICSFCFVVTGVKVVVNEGFHEGQITINKSEALSLSCKVENTEEEEWLEWYREKDMVSLNANNQKNSSRLCVYPVTESDNQVTFTCCLKRHTEINASVVLNVQFATTLSGEENVTGERGREISFNCDIWANPQVKVHWFKDEESIDLITGSYQLYQDGKQARMTIPKVMDSHKASYKCLAISEVHGNATRIFHLTVKGTSLLFLLSFSICSFHLATMYLFVQYFSGGIIFIEFVNGDEPVCSYSQCLHYWCALYIF</sequence>
<protein>
    <recommendedName>
        <fullName evidence="7">Ig-like domain-containing protein</fullName>
    </recommendedName>
</protein>
<keyword evidence="3" id="KW-1015">Disulfide bond</keyword>
<dbReference type="PANTHER" id="PTHR11640">
    <property type="entry name" value="NEPHRIN"/>
    <property type="match status" value="1"/>
</dbReference>
<dbReference type="GO" id="GO:0050839">
    <property type="term" value="F:cell adhesion molecule binding"/>
    <property type="evidence" value="ECO:0007669"/>
    <property type="project" value="TreeGrafter"/>
</dbReference>
<evidence type="ECO:0000259" key="7">
    <source>
        <dbReference type="PROSITE" id="PS50835"/>
    </source>
</evidence>
<evidence type="ECO:0000256" key="2">
    <source>
        <dbReference type="ARBA" id="ARBA00023136"/>
    </source>
</evidence>
<dbReference type="Ensembl" id="ENSECRT00000012794.1">
    <property type="protein sequence ID" value="ENSECRP00000012578.1"/>
    <property type="gene ID" value="ENSECRG00000008384.1"/>
</dbReference>
<evidence type="ECO:0000256" key="3">
    <source>
        <dbReference type="ARBA" id="ARBA00023157"/>
    </source>
</evidence>
<dbReference type="PROSITE" id="PS50835">
    <property type="entry name" value="IG_LIKE"/>
    <property type="match status" value="2"/>
</dbReference>
<dbReference type="GO" id="GO:0005886">
    <property type="term" value="C:plasma membrane"/>
    <property type="evidence" value="ECO:0007669"/>
    <property type="project" value="TreeGrafter"/>
</dbReference>
<evidence type="ECO:0000256" key="5">
    <source>
        <dbReference type="ARBA" id="ARBA00023319"/>
    </source>
</evidence>
<keyword evidence="6" id="KW-1133">Transmembrane helix</keyword>
<keyword evidence="4" id="KW-0325">Glycoprotein</keyword>
<dbReference type="AlphaFoldDB" id="A0A8C4S705"/>
<feature type="domain" description="Ig-like" evidence="7">
    <location>
        <begin position="107"/>
        <end position="206"/>
    </location>
</feature>
<dbReference type="InterPro" id="IPR003599">
    <property type="entry name" value="Ig_sub"/>
</dbReference>
<reference evidence="8" key="2">
    <citation type="submission" date="2025-08" db="UniProtKB">
        <authorList>
            <consortium name="Ensembl"/>
        </authorList>
    </citation>
    <scope>IDENTIFICATION</scope>
</reference>
<dbReference type="SMART" id="SM00409">
    <property type="entry name" value="IG"/>
    <property type="match status" value="2"/>
</dbReference>
<dbReference type="InterPro" id="IPR036179">
    <property type="entry name" value="Ig-like_dom_sf"/>
</dbReference>
<dbReference type="Proteomes" id="UP000694620">
    <property type="component" value="Chromosome 8"/>
</dbReference>
<dbReference type="SUPFAM" id="SSF48726">
    <property type="entry name" value="Immunoglobulin"/>
    <property type="match status" value="1"/>
</dbReference>
<dbReference type="InterPro" id="IPR007110">
    <property type="entry name" value="Ig-like_dom"/>
</dbReference>
<dbReference type="GeneTree" id="ENSGT00510000048311"/>
<keyword evidence="5" id="KW-0393">Immunoglobulin domain</keyword>
<organism evidence="8 9">
    <name type="scientific">Erpetoichthys calabaricus</name>
    <name type="common">Rope fish</name>
    <name type="synonym">Calamoichthys calabaricus</name>
    <dbReference type="NCBI Taxonomy" id="27687"/>
    <lineage>
        <taxon>Eukaryota</taxon>
        <taxon>Metazoa</taxon>
        <taxon>Chordata</taxon>
        <taxon>Craniata</taxon>
        <taxon>Vertebrata</taxon>
        <taxon>Euteleostomi</taxon>
        <taxon>Actinopterygii</taxon>
        <taxon>Polypteriformes</taxon>
        <taxon>Polypteridae</taxon>
        <taxon>Erpetoichthys</taxon>
    </lineage>
</organism>
<feature type="transmembrane region" description="Helical" evidence="6">
    <location>
        <begin position="212"/>
        <end position="232"/>
    </location>
</feature>
<dbReference type="GO" id="GO:0098609">
    <property type="term" value="P:cell-cell adhesion"/>
    <property type="evidence" value="ECO:0007669"/>
    <property type="project" value="TreeGrafter"/>
</dbReference>
<dbReference type="GO" id="GO:0005911">
    <property type="term" value="C:cell-cell junction"/>
    <property type="evidence" value="ECO:0007669"/>
    <property type="project" value="TreeGrafter"/>
</dbReference>
<proteinExistence type="predicted"/>
<keyword evidence="2 6" id="KW-0472">Membrane</keyword>
<dbReference type="PANTHER" id="PTHR11640:SF158">
    <property type="entry name" value="V-SET AND IMMUNOGLOBULIN DOMAIN-CONTAINING PROTEIN 10-LIKE 2"/>
    <property type="match status" value="1"/>
</dbReference>
<keyword evidence="9" id="KW-1185">Reference proteome</keyword>
<comment type="subcellular location">
    <subcellularLocation>
        <location evidence="1">Membrane</location>
        <topology evidence="1">Single-pass type I membrane protein</topology>
    </subcellularLocation>
</comment>
<accession>A0A8C4S705</accession>
<feature type="domain" description="Ig-like" evidence="7">
    <location>
        <begin position="23"/>
        <end position="97"/>
    </location>
</feature>
<reference evidence="8" key="1">
    <citation type="submission" date="2021-06" db="EMBL/GenBank/DDBJ databases">
        <authorList>
            <consortium name="Wellcome Sanger Institute Data Sharing"/>
        </authorList>
    </citation>
    <scope>NUCLEOTIDE SEQUENCE [LARGE SCALE GENOMIC DNA]</scope>
</reference>
<evidence type="ECO:0000313" key="8">
    <source>
        <dbReference type="Ensembl" id="ENSECRP00000012578.1"/>
    </source>
</evidence>
<dbReference type="Gene3D" id="2.60.40.10">
    <property type="entry name" value="Immunoglobulins"/>
    <property type="match status" value="2"/>
</dbReference>
<name>A0A8C4S705_ERPCA</name>
<keyword evidence="6" id="KW-0812">Transmembrane</keyword>